<accession>A0A7M7Q0W6</accession>
<keyword evidence="3" id="KW-1185">Reference proteome</keyword>
<dbReference type="InParanoid" id="A0A7M7Q0W6"/>
<evidence type="ECO:0000256" key="1">
    <source>
        <dbReference type="SAM" id="Coils"/>
    </source>
</evidence>
<dbReference type="SMR" id="A0A7M7Q0W6"/>
<keyword evidence="1" id="KW-0175">Coiled coil</keyword>
<dbReference type="RefSeq" id="XP_031777785.1">
    <property type="nucleotide sequence ID" value="XM_031921925.1"/>
</dbReference>
<dbReference type="GeneID" id="103317737"/>
<organism evidence="2 3">
    <name type="scientific">Nasonia vitripennis</name>
    <name type="common">Parasitic wasp</name>
    <dbReference type="NCBI Taxonomy" id="7425"/>
    <lineage>
        <taxon>Eukaryota</taxon>
        <taxon>Metazoa</taxon>
        <taxon>Ecdysozoa</taxon>
        <taxon>Arthropoda</taxon>
        <taxon>Hexapoda</taxon>
        <taxon>Insecta</taxon>
        <taxon>Pterygota</taxon>
        <taxon>Neoptera</taxon>
        <taxon>Endopterygota</taxon>
        <taxon>Hymenoptera</taxon>
        <taxon>Apocrita</taxon>
        <taxon>Proctotrupomorpha</taxon>
        <taxon>Chalcidoidea</taxon>
        <taxon>Pteromalidae</taxon>
        <taxon>Pteromalinae</taxon>
        <taxon>Nasonia</taxon>
    </lineage>
</organism>
<evidence type="ECO:0000313" key="3">
    <source>
        <dbReference type="Proteomes" id="UP000002358"/>
    </source>
</evidence>
<dbReference type="Proteomes" id="UP000002358">
    <property type="component" value="Unassembled WGS sequence"/>
</dbReference>
<evidence type="ECO:0000313" key="2">
    <source>
        <dbReference type="EnsemblMetazoa" id="XP_031777785"/>
    </source>
</evidence>
<sequence>MGNVFSSTSSEKKEESAAKRHCHKCAEQPARPGSPWQCHSCIQQSSGRPAAPDSPCQCCKEQSSVQPAAPGSSCQCCKQQSFVQPAPGSSCQCCKQQSSVQLAAATGSVCQSSGRPVCTAAKVAEPHQCRQREQERACENCRILEERLKRSREDLEEQNKEIVDLRKRRKLDQAYIRKLKNKY</sequence>
<protein>
    <submittedName>
        <fullName evidence="2">Uncharacterized protein</fullName>
    </submittedName>
</protein>
<feature type="coiled-coil region" evidence="1">
    <location>
        <begin position="134"/>
        <end position="168"/>
    </location>
</feature>
<dbReference type="AlphaFoldDB" id="A0A7M7Q0W6"/>
<dbReference type="EnsemblMetazoa" id="XM_031921925">
    <property type="protein sequence ID" value="XP_031777785"/>
    <property type="gene ID" value="LOC103317737"/>
</dbReference>
<name>A0A7M7Q0W6_NASVI</name>
<reference evidence="2" key="1">
    <citation type="submission" date="2021-01" db="UniProtKB">
        <authorList>
            <consortium name="EnsemblMetazoa"/>
        </authorList>
    </citation>
    <scope>IDENTIFICATION</scope>
</reference>
<proteinExistence type="predicted"/>
<dbReference type="KEGG" id="nvi:103317737"/>